<accession>A0AAV6UWS6</accession>
<evidence type="ECO:0000259" key="16">
    <source>
        <dbReference type="PROSITE" id="PS50054"/>
    </source>
</evidence>
<evidence type="ECO:0000256" key="5">
    <source>
        <dbReference type="ARBA" id="ARBA00022475"/>
    </source>
</evidence>
<keyword evidence="10" id="KW-0449">Lipoprotein</keyword>
<evidence type="ECO:0000256" key="13">
    <source>
        <dbReference type="ARBA" id="ARBA00051722"/>
    </source>
</evidence>
<comment type="similarity">
    <text evidence="2">Belongs to the protein-tyrosine phosphatase family. Non-receptor class dual specificity subfamily.</text>
</comment>
<dbReference type="InterPro" id="IPR029021">
    <property type="entry name" value="Prot-tyrosine_phosphatase-like"/>
</dbReference>
<evidence type="ECO:0000259" key="17">
    <source>
        <dbReference type="PROSITE" id="PS50056"/>
    </source>
</evidence>
<dbReference type="InterPro" id="IPR003595">
    <property type="entry name" value="Tyr_Pase_cat"/>
</dbReference>
<dbReference type="SUPFAM" id="SSF52799">
    <property type="entry name" value="(Phosphotyrosine protein) phosphatases II"/>
    <property type="match status" value="1"/>
</dbReference>
<dbReference type="PRINTS" id="PR01908">
    <property type="entry name" value="ADSPHPHTASE"/>
</dbReference>
<dbReference type="EC" id="3.1.3.16" evidence="4"/>
<dbReference type="Pfam" id="PF00782">
    <property type="entry name" value="DSPc"/>
    <property type="match status" value="1"/>
</dbReference>
<dbReference type="SMART" id="SM00195">
    <property type="entry name" value="DSPc"/>
    <property type="match status" value="1"/>
</dbReference>
<evidence type="ECO:0000256" key="4">
    <source>
        <dbReference type="ARBA" id="ARBA00013081"/>
    </source>
</evidence>
<evidence type="ECO:0000256" key="12">
    <source>
        <dbReference type="ARBA" id="ARBA00048336"/>
    </source>
</evidence>
<dbReference type="GO" id="GO:0005829">
    <property type="term" value="C:cytosol"/>
    <property type="evidence" value="ECO:0007669"/>
    <property type="project" value="TreeGrafter"/>
</dbReference>
<evidence type="ECO:0000256" key="3">
    <source>
        <dbReference type="ARBA" id="ARBA00013064"/>
    </source>
</evidence>
<proteinExistence type="inferred from homology"/>
<feature type="region of interest" description="Disordered" evidence="15">
    <location>
        <begin position="178"/>
        <end position="208"/>
    </location>
</feature>
<dbReference type="EMBL" id="JAFNEN010000227">
    <property type="protein sequence ID" value="KAG8188940.1"/>
    <property type="molecule type" value="Genomic_DNA"/>
</dbReference>
<evidence type="ECO:0000256" key="8">
    <source>
        <dbReference type="ARBA" id="ARBA00022912"/>
    </source>
</evidence>
<evidence type="ECO:0000256" key="15">
    <source>
        <dbReference type="SAM" id="MobiDB-lite"/>
    </source>
</evidence>
<keyword evidence="9" id="KW-0472">Membrane</keyword>
<evidence type="ECO:0000256" key="7">
    <source>
        <dbReference type="ARBA" id="ARBA00022801"/>
    </source>
</evidence>
<evidence type="ECO:0000256" key="6">
    <source>
        <dbReference type="ARBA" id="ARBA00022707"/>
    </source>
</evidence>
<evidence type="ECO:0000256" key="10">
    <source>
        <dbReference type="ARBA" id="ARBA00023288"/>
    </source>
</evidence>
<gene>
    <name evidence="18" type="ORF">JTE90_014992</name>
</gene>
<dbReference type="InterPro" id="IPR020422">
    <property type="entry name" value="TYR_PHOSPHATASE_DUAL_dom"/>
</dbReference>
<comment type="catalytic activity">
    <reaction evidence="12">
        <text>O-phospho-L-threonyl-[protein] + H2O = L-threonyl-[protein] + phosphate</text>
        <dbReference type="Rhea" id="RHEA:47004"/>
        <dbReference type="Rhea" id="RHEA-COMP:11060"/>
        <dbReference type="Rhea" id="RHEA-COMP:11605"/>
        <dbReference type="ChEBI" id="CHEBI:15377"/>
        <dbReference type="ChEBI" id="CHEBI:30013"/>
        <dbReference type="ChEBI" id="CHEBI:43474"/>
        <dbReference type="ChEBI" id="CHEBI:61977"/>
        <dbReference type="EC" id="3.1.3.16"/>
    </reaction>
</comment>
<organism evidence="18 19">
    <name type="scientific">Oedothorax gibbosus</name>
    <dbReference type="NCBI Taxonomy" id="931172"/>
    <lineage>
        <taxon>Eukaryota</taxon>
        <taxon>Metazoa</taxon>
        <taxon>Ecdysozoa</taxon>
        <taxon>Arthropoda</taxon>
        <taxon>Chelicerata</taxon>
        <taxon>Arachnida</taxon>
        <taxon>Araneae</taxon>
        <taxon>Araneomorphae</taxon>
        <taxon>Entelegynae</taxon>
        <taxon>Araneoidea</taxon>
        <taxon>Linyphiidae</taxon>
        <taxon>Erigoninae</taxon>
        <taxon>Oedothorax</taxon>
    </lineage>
</organism>
<dbReference type="EC" id="3.1.3.48" evidence="3"/>
<name>A0AAV6UWS6_9ARAC</name>
<evidence type="ECO:0000256" key="1">
    <source>
        <dbReference type="ARBA" id="ARBA00004342"/>
    </source>
</evidence>
<keyword evidence="7" id="KW-0378">Hydrolase</keyword>
<reference evidence="18 19" key="1">
    <citation type="journal article" date="2022" name="Nat. Ecol. Evol.">
        <title>A masculinizing supergene underlies an exaggerated male reproductive morph in a spider.</title>
        <authorList>
            <person name="Hendrickx F."/>
            <person name="De Corte Z."/>
            <person name="Sonet G."/>
            <person name="Van Belleghem S.M."/>
            <person name="Kostlbacher S."/>
            <person name="Vangestel C."/>
        </authorList>
    </citation>
    <scope>NUCLEOTIDE SEQUENCE [LARGE SCALE GENOMIC DNA]</scope>
    <source>
        <strain evidence="18">W744_W776</strain>
    </source>
</reference>
<dbReference type="SMART" id="SM00404">
    <property type="entry name" value="PTPc_motif"/>
    <property type="match status" value="1"/>
</dbReference>
<keyword evidence="19" id="KW-1185">Reference proteome</keyword>
<feature type="compositionally biased region" description="Basic residues" evidence="15">
    <location>
        <begin position="199"/>
        <end position="208"/>
    </location>
</feature>
<evidence type="ECO:0000256" key="14">
    <source>
        <dbReference type="ARBA" id="ARBA00068799"/>
    </source>
</evidence>
<feature type="domain" description="Tyrosine-protein phosphatase" evidence="16">
    <location>
        <begin position="4"/>
        <end position="144"/>
    </location>
</feature>
<keyword evidence="6" id="KW-0519">Myristate</keyword>
<dbReference type="PANTHER" id="PTHR45948">
    <property type="entry name" value="DUAL SPECIFICITY PROTEIN PHOSPHATASE DDB_G0269404-RELATED"/>
    <property type="match status" value="1"/>
</dbReference>
<protein>
    <recommendedName>
        <fullName evidence="14">Dual specificity protein phosphatase 15</fullName>
        <ecNumber evidence="4">3.1.3.16</ecNumber>
        <ecNumber evidence="3">3.1.3.48</ecNumber>
    </recommendedName>
</protein>
<dbReference type="PROSITE" id="PS50054">
    <property type="entry name" value="TYR_PHOSPHATASE_DUAL"/>
    <property type="match status" value="1"/>
</dbReference>
<sequence length="208" mass="23542">MGNGMNKVLPGLYVGNFRDAKDQDQLRANNITHIISIHDNAKRVHDDKEYLCIQAADTPGQNLAQFFSRCNDFIHRARAQGGGVLIHCLAGVSRSVTIAAAYLMSVTSLNCKDSLKVLRGARSIANPNCGFQKQLHQYEFQRLTEERRRLRERYPKQTFQVDERECRKLLLLYHATTKPRGDVPAPCRRYGPPPPSPLRRARGSPRSS</sequence>
<dbReference type="PROSITE" id="PS50056">
    <property type="entry name" value="TYR_PHOSPHATASE_2"/>
    <property type="match status" value="1"/>
</dbReference>
<dbReference type="Proteomes" id="UP000827092">
    <property type="component" value="Unassembled WGS sequence"/>
</dbReference>
<comment type="subcellular location">
    <subcellularLocation>
        <location evidence="1">Cell membrane</location>
        <topology evidence="1">Lipid-anchor</topology>
        <orientation evidence="1">Cytoplasmic side</orientation>
    </subcellularLocation>
</comment>
<dbReference type="InterPro" id="IPR000340">
    <property type="entry name" value="Dual-sp_phosphatase_cat-dom"/>
</dbReference>
<dbReference type="GO" id="GO:0004725">
    <property type="term" value="F:protein tyrosine phosphatase activity"/>
    <property type="evidence" value="ECO:0007669"/>
    <property type="project" value="UniProtKB-EC"/>
</dbReference>
<keyword evidence="8" id="KW-0904">Protein phosphatase</keyword>
<dbReference type="GO" id="GO:0005886">
    <property type="term" value="C:plasma membrane"/>
    <property type="evidence" value="ECO:0007669"/>
    <property type="project" value="UniProtKB-SubCell"/>
</dbReference>
<comment type="catalytic activity">
    <reaction evidence="11">
        <text>O-phospho-L-seryl-[protein] + H2O = L-seryl-[protein] + phosphate</text>
        <dbReference type="Rhea" id="RHEA:20629"/>
        <dbReference type="Rhea" id="RHEA-COMP:9863"/>
        <dbReference type="Rhea" id="RHEA-COMP:11604"/>
        <dbReference type="ChEBI" id="CHEBI:15377"/>
        <dbReference type="ChEBI" id="CHEBI:29999"/>
        <dbReference type="ChEBI" id="CHEBI:43474"/>
        <dbReference type="ChEBI" id="CHEBI:83421"/>
        <dbReference type="EC" id="3.1.3.16"/>
    </reaction>
</comment>
<keyword evidence="5" id="KW-1003">Cell membrane</keyword>
<evidence type="ECO:0000256" key="11">
    <source>
        <dbReference type="ARBA" id="ARBA00047761"/>
    </source>
</evidence>
<comment type="caution">
    <text evidence="18">The sequence shown here is derived from an EMBL/GenBank/DDBJ whole genome shotgun (WGS) entry which is preliminary data.</text>
</comment>
<feature type="domain" description="Tyrosine specific protein phosphatases" evidence="17">
    <location>
        <begin position="64"/>
        <end position="122"/>
    </location>
</feature>
<dbReference type="PANTHER" id="PTHR45948:SF2">
    <property type="entry name" value="DUAL SPECIFICITY PROTEIN PHOSPHATASE"/>
    <property type="match status" value="1"/>
</dbReference>
<evidence type="ECO:0000256" key="2">
    <source>
        <dbReference type="ARBA" id="ARBA00008601"/>
    </source>
</evidence>
<dbReference type="GO" id="GO:0004722">
    <property type="term" value="F:protein serine/threonine phosphatase activity"/>
    <property type="evidence" value="ECO:0007669"/>
    <property type="project" value="UniProtKB-EC"/>
</dbReference>
<comment type="catalytic activity">
    <reaction evidence="13">
        <text>O-phospho-L-tyrosyl-[protein] + H2O = L-tyrosyl-[protein] + phosphate</text>
        <dbReference type="Rhea" id="RHEA:10684"/>
        <dbReference type="Rhea" id="RHEA-COMP:10136"/>
        <dbReference type="Rhea" id="RHEA-COMP:20101"/>
        <dbReference type="ChEBI" id="CHEBI:15377"/>
        <dbReference type="ChEBI" id="CHEBI:43474"/>
        <dbReference type="ChEBI" id="CHEBI:46858"/>
        <dbReference type="ChEBI" id="CHEBI:61978"/>
        <dbReference type="EC" id="3.1.3.48"/>
    </reaction>
</comment>
<evidence type="ECO:0000256" key="9">
    <source>
        <dbReference type="ARBA" id="ARBA00023136"/>
    </source>
</evidence>
<evidence type="ECO:0000313" key="18">
    <source>
        <dbReference type="EMBL" id="KAG8188940.1"/>
    </source>
</evidence>
<evidence type="ECO:0000313" key="19">
    <source>
        <dbReference type="Proteomes" id="UP000827092"/>
    </source>
</evidence>
<dbReference type="Gene3D" id="3.90.190.10">
    <property type="entry name" value="Protein tyrosine phosphatase superfamily"/>
    <property type="match status" value="1"/>
</dbReference>
<dbReference type="CDD" id="cd14519">
    <property type="entry name" value="DSP_DUSP22_15"/>
    <property type="match status" value="1"/>
</dbReference>
<dbReference type="AlphaFoldDB" id="A0AAV6UWS6"/>
<dbReference type="FunFam" id="3.90.190.10:FF:000052">
    <property type="entry name" value="Dual specificity phosphatase 15"/>
    <property type="match status" value="1"/>
</dbReference>
<dbReference type="InterPro" id="IPR000387">
    <property type="entry name" value="Tyr_Pase_dom"/>
</dbReference>
<dbReference type="GO" id="GO:0007165">
    <property type="term" value="P:signal transduction"/>
    <property type="evidence" value="ECO:0007669"/>
    <property type="project" value="TreeGrafter"/>
</dbReference>